<gene>
    <name evidence="5" type="ORF">PGSY75_0416000</name>
</gene>
<dbReference type="PROSITE" id="PS50102">
    <property type="entry name" value="RRM"/>
    <property type="match status" value="1"/>
</dbReference>
<evidence type="ECO:0000313" key="5">
    <source>
        <dbReference type="EMBL" id="KYO02852.1"/>
    </source>
</evidence>
<dbReference type="Pfam" id="PF00076">
    <property type="entry name" value="RRM_1"/>
    <property type="match status" value="1"/>
</dbReference>
<feature type="compositionally biased region" description="Basic and acidic residues" evidence="3">
    <location>
        <begin position="25"/>
        <end position="101"/>
    </location>
</feature>
<dbReference type="GeneID" id="29774827"/>
<accession>A0A151LUJ7</accession>
<feature type="region of interest" description="Disordered" evidence="3">
    <location>
        <begin position="1"/>
        <end position="184"/>
    </location>
</feature>
<feature type="compositionally biased region" description="Basic and acidic residues" evidence="3">
    <location>
        <begin position="1"/>
        <end position="14"/>
    </location>
</feature>
<dbReference type="VEuPathDB" id="PlasmoDB:PGSY75_0416000"/>
<feature type="compositionally biased region" description="Polar residues" evidence="3">
    <location>
        <begin position="134"/>
        <end position="154"/>
    </location>
</feature>
<evidence type="ECO:0000313" key="6">
    <source>
        <dbReference type="Proteomes" id="UP000076004"/>
    </source>
</evidence>
<dbReference type="GO" id="GO:0006406">
    <property type="term" value="P:mRNA export from nucleus"/>
    <property type="evidence" value="ECO:0007669"/>
    <property type="project" value="TreeGrafter"/>
</dbReference>
<dbReference type="InterPro" id="IPR051229">
    <property type="entry name" value="ALYREF_mRNA_export"/>
</dbReference>
<evidence type="ECO:0000256" key="1">
    <source>
        <dbReference type="ARBA" id="ARBA00022884"/>
    </source>
</evidence>
<dbReference type="SUPFAM" id="SSF54928">
    <property type="entry name" value="RNA-binding domain, RBD"/>
    <property type="match status" value="1"/>
</dbReference>
<dbReference type="KEGG" id="pgab:PGSY75_0416000"/>
<dbReference type="AlphaFoldDB" id="A0A151LUJ7"/>
<proteinExistence type="predicted"/>
<dbReference type="GO" id="GO:0003729">
    <property type="term" value="F:mRNA binding"/>
    <property type="evidence" value="ECO:0007669"/>
    <property type="project" value="TreeGrafter"/>
</dbReference>
<name>A0A151LUJ7_9APIC</name>
<dbReference type="RefSeq" id="XP_018643372.1">
    <property type="nucleotide sequence ID" value="XM_018784210.1"/>
</dbReference>
<protein>
    <submittedName>
        <fullName evidence="5">Putative RNA-binding protein</fullName>
    </submittedName>
</protein>
<dbReference type="InterPro" id="IPR035979">
    <property type="entry name" value="RBD_domain_sf"/>
</dbReference>
<dbReference type="CDD" id="cd00590">
    <property type="entry name" value="RRM_SF"/>
    <property type="match status" value="1"/>
</dbReference>
<feature type="compositionally biased region" description="Pro residues" evidence="3">
    <location>
        <begin position="164"/>
        <end position="179"/>
    </location>
</feature>
<dbReference type="EMBL" id="LVLB01000005">
    <property type="protein sequence ID" value="KYO02852.1"/>
    <property type="molecule type" value="Genomic_DNA"/>
</dbReference>
<organism evidence="5 6">
    <name type="scientific">Plasmodium gaboni</name>
    <dbReference type="NCBI Taxonomy" id="647221"/>
    <lineage>
        <taxon>Eukaryota</taxon>
        <taxon>Sar</taxon>
        <taxon>Alveolata</taxon>
        <taxon>Apicomplexa</taxon>
        <taxon>Aconoidasida</taxon>
        <taxon>Haemosporida</taxon>
        <taxon>Plasmodiidae</taxon>
        <taxon>Plasmodium</taxon>
        <taxon>Plasmodium (Laverania)</taxon>
    </lineage>
</organism>
<dbReference type="SMART" id="SM00360">
    <property type="entry name" value="RRM"/>
    <property type="match status" value="1"/>
</dbReference>
<reference evidence="5 6" key="1">
    <citation type="journal article" date="2016" name="Nat. Commun.">
        <title>Genomes of cryptic chimpanzee Plasmodium species reveal key evolutionary events leading to human malaria.</title>
        <authorList>
            <person name="Sundararaman S.A."/>
            <person name="Plenderleith L.J."/>
            <person name="Liu W."/>
            <person name="Loy D.E."/>
            <person name="Learn G.H."/>
            <person name="Li Y."/>
            <person name="Shaw K.S."/>
            <person name="Ayouba A."/>
            <person name="Peeters M."/>
            <person name="Speede S."/>
            <person name="Shaw G.M."/>
            <person name="Bushman F.D."/>
            <person name="Brisson D."/>
            <person name="Rayner J.C."/>
            <person name="Sharp P.M."/>
            <person name="Hahn B.H."/>
        </authorList>
    </citation>
    <scope>NUCLEOTIDE SEQUENCE [LARGE SCALE GENOMIC DNA]</scope>
    <source>
        <strain evidence="5 6">SY75</strain>
    </source>
</reference>
<dbReference type="InterPro" id="IPR012677">
    <property type="entry name" value="Nucleotide-bd_a/b_plait_sf"/>
</dbReference>
<dbReference type="VEuPathDB" id="PlasmoDB:PGABG01_0413800"/>
<comment type="caution">
    <text evidence="5">The sequence shown here is derived from an EMBL/GenBank/DDBJ whole genome shotgun (WGS) entry which is preliminary data.</text>
</comment>
<evidence type="ECO:0000256" key="2">
    <source>
        <dbReference type="PROSITE-ProRule" id="PRU00176"/>
    </source>
</evidence>
<dbReference type="PANTHER" id="PTHR19965:SF35">
    <property type="entry name" value="RNA ANNEALING PROTEIN YRA1"/>
    <property type="match status" value="1"/>
</dbReference>
<dbReference type="InterPro" id="IPR000504">
    <property type="entry name" value="RRM_dom"/>
</dbReference>
<evidence type="ECO:0000256" key="3">
    <source>
        <dbReference type="SAM" id="MobiDB-lite"/>
    </source>
</evidence>
<sequence length="610" mass="68979">MNETKEDTSDRADEVSLENLSFEKLSFEKLSSEKDSSEKDSSEKDSLEKDSLEKDSLEKDSLEKDSLEKDSLEKPSSEKPSSEKPSSKKPSSDKEEDEKKNAVKNKNLKKSNKKIIKKNKKKGKLKKNNTKENQTATTISNNDHNKNNHVCSNKSNNPMIIPSHIPPPPPTSKPPPPPPPKEKNQIEKWTLRKNSTYSIRTNIDLHTTTNGNLISNNNFSNILITNQNNNHNIQHIINNTNRNIQNDNINNIAIHSTGSLSIGNNQIVGKPTLTPKTINNQWNINNNYNKKGEHNINVKKLSSVDLKVSTNYNINANNKKNDIINNNMMYYNITNNIIDKDKYKNHIQIRHASYYQNRNPINLIKEQEDKNKKNTLLPNSNINQINTDPIYYMNKSSYEYNIKGNVIYPPKFPALSNISSTRPYMLKAPPELVLIFLALPKTSSKILKKNAGGFPSYSKEAPPPNHFSSRKLSEPIINMCPTNMKCLPPVPGSFHESKMVPMKYHPYESHVDNMKYSYKAKGNKMNTPMSDKKPHNIIVTNIPKDLSAQEIMETFKCVGNVLGADIMLTSKGTHSGRACITFPDFESASLAASQYDGGTLNNQKIKVFLE</sequence>
<dbReference type="Proteomes" id="UP000076004">
    <property type="component" value="Chromosome 4"/>
</dbReference>
<dbReference type="Gene3D" id="3.30.70.330">
    <property type="match status" value="1"/>
</dbReference>
<dbReference type="PANTHER" id="PTHR19965">
    <property type="entry name" value="RNA AND EXPORT FACTOR BINDING PROTEIN"/>
    <property type="match status" value="1"/>
</dbReference>
<evidence type="ECO:0000259" key="4">
    <source>
        <dbReference type="PROSITE" id="PS50102"/>
    </source>
</evidence>
<feature type="compositionally biased region" description="Basic residues" evidence="3">
    <location>
        <begin position="102"/>
        <end position="128"/>
    </location>
</feature>
<keyword evidence="1 2" id="KW-0694">RNA-binding</keyword>
<feature type="domain" description="RRM" evidence="4">
    <location>
        <begin position="535"/>
        <end position="610"/>
    </location>
</feature>
<dbReference type="GO" id="GO:0005634">
    <property type="term" value="C:nucleus"/>
    <property type="evidence" value="ECO:0007669"/>
    <property type="project" value="TreeGrafter"/>
</dbReference>